<dbReference type="InterPro" id="IPR036397">
    <property type="entry name" value="RNaseH_sf"/>
</dbReference>
<evidence type="ECO:0008006" key="3">
    <source>
        <dbReference type="Google" id="ProtNLM"/>
    </source>
</evidence>
<reference evidence="1 2" key="2">
    <citation type="submission" date="2017-10" db="EMBL/GenBank/DDBJ databases">
        <title>Extensive intraspecific genome diversity in a model arbuscular mycorrhizal fungus.</title>
        <authorList>
            <person name="Chen E.C.H."/>
            <person name="Morin E."/>
            <person name="Baudet D."/>
            <person name="Noel J."/>
            <person name="Ndikumana S."/>
            <person name="Charron P."/>
            <person name="St-Onge C."/>
            <person name="Giorgi J."/>
            <person name="Grigoriev I.V."/>
            <person name="Roux C."/>
            <person name="Martin F.M."/>
            <person name="Corradi N."/>
        </authorList>
    </citation>
    <scope>NUCLEOTIDE SEQUENCE [LARGE SCALE GENOMIC DNA]</scope>
    <source>
        <strain evidence="1 2">C2</strain>
    </source>
</reference>
<dbReference type="InterPro" id="IPR012337">
    <property type="entry name" value="RNaseH-like_sf"/>
</dbReference>
<dbReference type="SUPFAM" id="SSF53098">
    <property type="entry name" value="Ribonuclease H-like"/>
    <property type="match status" value="1"/>
</dbReference>
<protein>
    <recommendedName>
        <fullName evidence="3">Integrase catalytic domain-containing protein</fullName>
    </recommendedName>
</protein>
<sequence length="149" mass="17211">MAASCMNKSYYINNKKLEHFIINDAGLATNFYILHISDHFSRYSWVKTLNSKEPETIAGILFQIILQSDSLKLVNGRPKHPQSQGLIERANSRCQGFSRTRVENNSRNWTLCLIYIFVINNTICQATRYEIVFGMHPLTIVQILKWGND</sequence>
<evidence type="ECO:0000313" key="1">
    <source>
        <dbReference type="EMBL" id="PKK69924.1"/>
    </source>
</evidence>
<accession>A0A2N1N7U2</accession>
<name>A0A2N1N7U2_9GLOM</name>
<dbReference type="EMBL" id="LLXL01000672">
    <property type="protein sequence ID" value="PKK69924.1"/>
    <property type="molecule type" value="Genomic_DNA"/>
</dbReference>
<dbReference type="GO" id="GO:0003676">
    <property type="term" value="F:nucleic acid binding"/>
    <property type="evidence" value="ECO:0007669"/>
    <property type="project" value="InterPro"/>
</dbReference>
<dbReference type="AlphaFoldDB" id="A0A2N1N7U2"/>
<proteinExistence type="predicted"/>
<organism evidence="1 2">
    <name type="scientific">Rhizophagus irregularis</name>
    <dbReference type="NCBI Taxonomy" id="588596"/>
    <lineage>
        <taxon>Eukaryota</taxon>
        <taxon>Fungi</taxon>
        <taxon>Fungi incertae sedis</taxon>
        <taxon>Mucoromycota</taxon>
        <taxon>Glomeromycotina</taxon>
        <taxon>Glomeromycetes</taxon>
        <taxon>Glomerales</taxon>
        <taxon>Glomeraceae</taxon>
        <taxon>Rhizophagus</taxon>
    </lineage>
</organism>
<comment type="caution">
    <text evidence="1">The sequence shown here is derived from an EMBL/GenBank/DDBJ whole genome shotgun (WGS) entry which is preliminary data.</text>
</comment>
<dbReference type="Gene3D" id="3.30.420.10">
    <property type="entry name" value="Ribonuclease H-like superfamily/Ribonuclease H"/>
    <property type="match status" value="1"/>
</dbReference>
<dbReference type="VEuPathDB" id="FungiDB:RhiirA1_460464"/>
<gene>
    <name evidence="1" type="ORF">RhiirC2_780363</name>
</gene>
<reference evidence="1 2" key="1">
    <citation type="submission" date="2016-04" db="EMBL/GenBank/DDBJ databases">
        <title>Genome analyses suggest a sexual origin of heterokaryosis in a supposedly ancient asexual fungus.</title>
        <authorList>
            <person name="Ropars J."/>
            <person name="Sedzielewska K."/>
            <person name="Noel J."/>
            <person name="Charron P."/>
            <person name="Farinelli L."/>
            <person name="Marton T."/>
            <person name="Kruger M."/>
            <person name="Pelin A."/>
            <person name="Brachmann A."/>
            <person name="Corradi N."/>
        </authorList>
    </citation>
    <scope>NUCLEOTIDE SEQUENCE [LARGE SCALE GENOMIC DNA]</scope>
    <source>
        <strain evidence="1 2">C2</strain>
    </source>
</reference>
<dbReference type="Proteomes" id="UP000233469">
    <property type="component" value="Unassembled WGS sequence"/>
</dbReference>
<evidence type="ECO:0000313" key="2">
    <source>
        <dbReference type="Proteomes" id="UP000233469"/>
    </source>
</evidence>